<accession>A0A6N6RM10</accession>
<dbReference type="AlphaFoldDB" id="A0A6N6RM10"/>
<feature type="transmembrane region" description="Helical" evidence="1">
    <location>
        <begin position="102"/>
        <end position="121"/>
    </location>
</feature>
<evidence type="ECO:0000256" key="1">
    <source>
        <dbReference type="SAM" id="Phobius"/>
    </source>
</evidence>
<sequence>MTLHRINVIELILLASTAVLSLLLVFGVQLPIGYVSMSLLLTAALYFYFGAIVFAGSKFRSLINGSLQEETGIAYIIYSLVGGIGIGLTLGVYALHLYSIPISSELFLFSAIMQSVSNFGLKYVEKKGQRTHWLSHLRLTAGTILAISLYLWM</sequence>
<feature type="transmembrane region" description="Helical" evidence="1">
    <location>
        <begin position="133"/>
        <end position="152"/>
    </location>
</feature>
<organism evidence="2 3">
    <name type="scientific">Phaeocystidibacter luteus</name>
    <dbReference type="NCBI Taxonomy" id="911197"/>
    <lineage>
        <taxon>Bacteria</taxon>
        <taxon>Pseudomonadati</taxon>
        <taxon>Bacteroidota</taxon>
        <taxon>Flavobacteriia</taxon>
        <taxon>Flavobacteriales</taxon>
        <taxon>Phaeocystidibacteraceae</taxon>
        <taxon>Phaeocystidibacter</taxon>
    </lineage>
</organism>
<feature type="transmembrane region" description="Helical" evidence="1">
    <location>
        <begin position="7"/>
        <end position="26"/>
    </location>
</feature>
<evidence type="ECO:0000313" key="3">
    <source>
        <dbReference type="Proteomes" id="UP000468650"/>
    </source>
</evidence>
<protein>
    <submittedName>
        <fullName evidence="2">Uncharacterized protein</fullName>
    </submittedName>
</protein>
<feature type="transmembrane region" description="Helical" evidence="1">
    <location>
        <begin position="75"/>
        <end position="96"/>
    </location>
</feature>
<proteinExistence type="predicted"/>
<gene>
    <name evidence="2" type="ORF">F8C67_02295</name>
</gene>
<keyword evidence="1" id="KW-0812">Transmembrane</keyword>
<dbReference type="Proteomes" id="UP000468650">
    <property type="component" value="Unassembled WGS sequence"/>
</dbReference>
<dbReference type="EMBL" id="WBVO01000001">
    <property type="protein sequence ID" value="KAB2814592.1"/>
    <property type="molecule type" value="Genomic_DNA"/>
</dbReference>
<evidence type="ECO:0000313" key="2">
    <source>
        <dbReference type="EMBL" id="KAB2814592.1"/>
    </source>
</evidence>
<keyword evidence="1" id="KW-1133">Transmembrane helix</keyword>
<keyword evidence="3" id="KW-1185">Reference proteome</keyword>
<reference evidence="2 3" key="1">
    <citation type="submission" date="2019-09" db="EMBL/GenBank/DDBJ databases">
        <title>Genomes of family Cryomorphaceae.</title>
        <authorList>
            <person name="Bowman J.P."/>
        </authorList>
    </citation>
    <scope>NUCLEOTIDE SEQUENCE [LARGE SCALE GENOMIC DNA]</scope>
    <source>
        <strain evidence="2 3">LMG 25704</strain>
    </source>
</reference>
<comment type="caution">
    <text evidence="2">The sequence shown here is derived from an EMBL/GenBank/DDBJ whole genome shotgun (WGS) entry which is preliminary data.</text>
</comment>
<keyword evidence="1" id="KW-0472">Membrane</keyword>
<name>A0A6N6RM10_9FLAO</name>
<dbReference type="RefSeq" id="WP_151666170.1">
    <property type="nucleotide sequence ID" value="NZ_WBVO01000001.1"/>
</dbReference>
<feature type="transmembrane region" description="Helical" evidence="1">
    <location>
        <begin position="32"/>
        <end position="54"/>
    </location>
</feature>